<organism evidence="2 3">
    <name type="scientific">Tripterygium wilfordii</name>
    <name type="common">Thunder God vine</name>
    <dbReference type="NCBI Taxonomy" id="458696"/>
    <lineage>
        <taxon>Eukaryota</taxon>
        <taxon>Viridiplantae</taxon>
        <taxon>Streptophyta</taxon>
        <taxon>Embryophyta</taxon>
        <taxon>Tracheophyta</taxon>
        <taxon>Spermatophyta</taxon>
        <taxon>Magnoliopsida</taxon>
        <taxon>eudicotyledons</taxon>
        <taxon>Gunneridae</taxon>
        <taxon>Pentapetalae</taxon>
        <taxon>rosids</taxon>
        <taxon>fabids</taxon>
        <taxon>Celastrales</taxon>
        <taxon>Celastraceae</taxon>
        <taxon>Tripterygium</taxon>
    </lineage>
</organism>
<dbReference type="Proteomes" id="UP000593562">
    <property type="component" value="Unassembled WGS sequence"/>
</dbReference>
<sequence>MMGYKQWKISIGTRSGEGRTNFWRPKETMETQSPNAPILQCSSEQNVREMETRSPNPMTRSSCTPQHNVQGLDTPSPNGVACYGHNPQQNVQGLVPLSIMGQTHPGYYINQQSMQGLNFGSIQNRE</sequence>
<dbReference type="InParanoid" id="A0A7J7DT49"/>
<feature type="region of interest" description="Disordered" evidence="1">
    <location>
        <begin position="44"/>
        <end position="80"/>
    </location>
</feature>
<evidence type="ECO:0000313" key="3">
    <source>
        <dbReference type="Proteomes" id="UP000593562"/>
    </source>
</evidence>
<dbReference type="EMBL" id="JAAARO010000004">
    <property type="protein sequence ID" value="KAF5749552.1"/>
    <property type="molecule type" value="Genomic_DNA"/>
</dbReference>
<evidence type="ECO:0000256" key="1">
    <source>
        <dbReference type="SAM" id="MobiDB-lite"/>
    </source>
</evidence>
<evidence type="ECO:0000313" key="2">
    <source>
        <dbReference type="EMBL" id="KAF5749552.1"/>
    </source>
</evidence>
<protein>
    <submittedName>
        <fullName evidence="2">FRS (FAR1 Related Sequences) transcription factor family</fullName>
    </submittedName>
</protein>
<gene>
    <name evidence="2" type="ORF">HS088_TW04G01521</name>
</gene>
<accession>A0A7J7DT49</accession>
<proteinExistence type="predicted"/>
<comment type="caution">
    <text evidence="2">The sequence shown here is derived from an EMBL/GenBank/DDBJ whole genome shotgun (WGS) entry which is preliminary data.</text>
</comment>
<dbReference type="AlphaFoldDB" id="A0A7J7DT49"/>
<keyword evidence="3" id="KW-1185">Reference proteome</keyword>
<name>A0A7J7DT49_TRIWF</name>
<feature type="compositionally biased region" description="Polar residues" evidence="1">
    <location>
        <begin position="53"/>
        <end position="77"/>
    </location>
</feature>
<reference evidence="2 3" key="1">
    <citation type="journal article" date="2020" name="Nat. Commun.">
        <title>Genome of Tripterygium wilfordii and identification of cytochrome P450 involved in triptolide biosynthesis.</title>
        <authorList>
            <person name="Tu L."/>
            <person name="Su P."/>
            <person name="Zhang Z."/>
            <person name="Gao L."/>
            <person name="Wang J."/>
            <person name="Hu T."/>
            <person name="Zhou J."/>
            <person name="Zhang Y."/>
            <person name="Zhao Y."/>
            <person name="Liu Y."/>
            <person name="Song Y."/>
            <person name="Tong Y."/>
            <person name="Lu Y."/>
            <person name="Yang J."/>
            <person name="Xu C."/>
            <person name="Jia M."/>
            <person name="Peters R.J."/>
            <person name="Huang L."/>
            <person name="Gao W."/>
        </authorList>
    </citation>
    <scope>NUCLEOTIDE SEQUENCE [LARGE SCALE GENOMIC DNA]</scope>
    <source>
        <strain evidence="3">cv. XIE 37</strain>
        <tissue evidence="2">Leaf</tissue>
    </source>
</reference>